<dbReference type="SUPFAM" id="SSF47384">
    <property type="entry name" value="Homodimeric domain of signal transducing histidine kinase"/>
    <property type="match status" value="1"/>
</dbReference>
<dbReference type="GeneID" id="93077140"/>
<evidence type="ECO:0000256" key="7">
    <source>
        <dbReference type="SAM" id="Phobius"/>
    </source>
</evidence>
<evidence type="ECO:0000256" key="2">
    <source>
        <dbReference type="ARBA" id="ARBA00012438"/>
    </source>
</evidence>
<dbReference type="GO" id="GO:0016301">
    <property type="term" value="F:kinase activity"/>
    <property type="evidence" value="ECO:0007669"/>
    <property type="project" value="UniProtKB-KW"/>
</dbReference>
<dbReference type="PANTHER" id="PTHR43047">
    <property type="entry name" value="TWO-COMPONENT HISTIDINE PROTEIN KINASE"/>
    <property type="match status" value="1"/>
</dbReference>
<evidence type="ECO:0000313" key="11">
    <source>
        <dbReference type="Proteomes" id="UP000011820"/>
    </source>
</evidence>
<keyword evidence="6" id="KW-0175">Coiled coil</keyword>
<dbReference type="PANTHER" id="PTHR43047:SF72">
    <property type="entry name" value="OSMOSENSING HISTIDINE PROTEIN KINASE SLN1"/>
    <property type="match status" value="1"/>
</dbReference>
<dbReference type="InterPro" id="IPR003594">
    <property type="entry name" value="HATPase_dom"/>
</dbReference>
<evidence type="ECO:0000313" key="10">
    <source>
        <dbReference type="EMBL" id="AGH17139.1"/>
    </source>
</evidence>
<keyword evidence="7" id="KW-1133">Transmembrane helix</keyword>
<dbReference type="Pfam" id="PF12860">
    <property type="entry name" value="PAS_7"/>
    <property type="match status" value="1"/>
</dbReference>
<feature type="transmembrane region" description="Helical" evidence="7">
    <location>
        <begin position="51"/>
        <end position="71"/>
    </location>
</feature>
<sequence>MENMQNILANYGLYYPGNRQKITVSSKQAFKRAYTSIISHLFSFFSSFNQTIPMISMVFLVFIATSSIIKVTTRYAQQEKMTNQTSLMLTEAIEIIFQNNNIKFDLASQKKAESMLGQLLAKTRFLSESFILLAQPNELVFASSTKNSHYIGKKIGEIIPELSRSRSRSKTVQMSEASLDQQPYHVLSVNLPHNSGSILIINSRVPLLRLWREEVTLEVVFFSIISALLLFILFSYYRQAKKNKENDTILLEANICVETALSRGRCGLWNFNFDNKKFHLSRSMYEIMGIPYENKTLSFRAIARLIHYDNKKICEIARSVTGKHVKQLDQIFHMRHASGADIWIQVRAQMMRTISGGMNIIGIAMDLTEKYHLEKRYAEADQRLSKAIECTSEALVLWDKNDRLVMCNANYQKAYGLPDHVLVPGNARSIIQDAQTRPIIEYRTSDPERSQDMSKEIKLADSRWLQINEWCTHDGGTISVGTDITLLKHNQAQLRESKRRLKATINDLSTSRQILERQKTELSIANAKYQVEKERAETANKTKSEFLAKMSHELRTPLNAILGFSEVIKKEIFGELGSVKYYEYAQDIHYSGQHLLNMINNILEMSKIETEKISIDKQNADLIPIINEGIRLIGSSAQSKNIKIEKKIPSELFFNADKRIIKKILFPILSNSIKFTNNNGKMMIRTSKIGQCVIITIADTGIGIPKSALEKIGQPFEPLHNQYDQSIGGFGLGLAISDALTNLHGGRLKIISQEGKGTIVTICMPQ</sequence>
<keyword evidence="7" id="KW-0472">Membrane</keyword>
<dbReference type="SUPFAM" id="SSF55874">
    <property type="entry name" value="ATPase domain of HSP90 chaperone/DNA topoisomerase II/histidine kinase"/>
    <property type="match status" value="1"/>
</dbReference>
<dbReference type="InterPro" id="IPR005467">
    <property type="entry name" value="His_kinase_dom"/>
</dbReference>
<dbReference type="PROSITE" id="PS50109">
    <property type="entry name" value="HIS_KIN"/>
    <property type="match status" value="1"/>
</dbReference>
<dbReference type="InterPro" id="IPR000700">
    <property type="entry name" value="PAS-assoc_C"/>
</dbReference>
<name>A0ABN4B108_LIBAS</name>
<feature type="coiled-coil region" evidence="6">
    <location>
        <begin position="498"/>
        <end position="535"/>
    </location>
</feature>
<dbReference type="Gene3D" id="1.10.287.130">
    <property type="match status" value="1"/>
</dbReference>
<evidence type="ECO:0000256" key="6">
    <source>
        <dbReference type="SAM" id="Coils"/>
    </source>
</evidence>
<evidence type="ECO:0000259" key="9">
    <source>
        <dbReference type="PROSITE" id="PS50113"/>
    </source>
</evidence>
<dbReference type="EC" id="2.7.13.3" evidence="2"/>
<evidence type="ECO:0000256" key="5">
    <source>
        <dbReference type="ARBA" id="ARBA00022777"/>
    </source>
</evidence>
<evidence type="ECO:0000256" key="4">
    <source>
        <dbReference type="ARBA" id="ARBA00022679"/>
    </source>
</evidence>
<keyword evidence="11" id="KW-1185">Reference proteome</keyword>
<dbReference type="InterPro" id="IPR036890">
    <property type="entry name" value="HATPase_C_sf"/>
</dbReference>
<dbReference type="Gene3D" id="3.30.565.10">
    <property type="entry name" value="Histidine kinase-like ATPase, C-terminal domain"/>
    <property type="match status" value="1"/>
</dbReference>
<keyword evidence="5 10" id="KW-0418">Kinase</keyword>
<accession>A0ABN4B108</accession>
<evidence type="ECO:0000259" key="8">
    <source>
        <dbReference type="PROSITE" id="PS50109"/>
    </source>
</evidence>
<keyword evidence="7" id="KW-0812">Transmembrane</keyword>
<dbReference type="Proteomes" id="UP000011820">
    <property type="component" value="Chromosome"/>
</dbReference>
<reference evidence="10 11" key="1">
    <citation type="journal article" date="2013" name="Genome Announc.">
        <title>Complete Genome Sequence of a Chinese Strain of 'Candidatus Liberibacter asiaticus'.</title>
        <authorList>
            <person name="Lin H."/>
            <person name="Han C.S."/>
            <person name="Liu B."/>
            <person name="Lou B."/>
            <person name="Bai X."/>
            <person name="Deng C."/>
            <person name="Civerolo E.L."/>
            <person name="Gupta G."/>
        </authorList>
    </citation>
    <scope>NUCLEOTIDE SEQUENCE [LARGE SCALE GENOMIC DNA]</scope>
    <source>
        <strain evidence="11">gxpsy</strain>
    </source>
</reference>
<feature type="domain" description="Histidine kinase" evidence="8">
    <location>
        <begin position="549"/>
        <end position="766"/>
    </location>
</feature>
<comment type="catalytic activity">
    <reaction evidence="1">
        <text>ATP + protein L-histidine = ADP + protein N-phospho-L-histidine.</text>
        <dbReference type="EC" id="2.7.13.3"/>
    </reaction>
</comment>
<organism evidence="10 11">
    <name type="scientific">Candidatus Liberibacter asiaticus str. gxpsy</name>
    <dbReference type="NCBI Taxonomy" id="1174529"/>
    <lineage>
        <taxon>Bacteria</taxon>
        <taxon>Pseudomonadati</taxon>
        <taxon>Pseudomonadota</taxon>
        <taxon>Alphaproteobacteria</taxon>
        <taxon>Hyphomicrobiales</taxon>
        <taxon>Rhizobiaceae</taxon>
        <taxon>Liberibacter</taxon>
    </lineage>
</organism>
<dbReference type="PROSITE" id="PS50113">
    <property type="entry name" value="PAC"/>
    <property type="match status" value="1"/>
</dbReference>
<dbReference type="Pfam" id="PF00512">
    <property type="entry name" value="HisKA"/>
    <property type="match status" value="1"/>
</dbReference>
<dbReference type="Gene3D" id="3.30.450.20">
    <property type="entry name" value="PAS domain"/>
    <property type="match status" value="2"/>
</dbReference>
<dbReference type="CDD" id="cd00082">
    <property type="entry name" value="HisKA"/>
    <property type="match status" value="1"/>
</dbReference>
<proteinExistence type="predicted"/>
<feature type="domain" description="PAC" evidence="9">
    <location>
        <begin position="328"/>
        <end position="379"/>
    </location>
</feature>
<dbReference type="InterPro" id="IPR035965">
    <property type="entry name" value="PAS-like_dom_sf"/>
</dbReference>
<dbReference type="PRINTS" id="PR00344">
    <property type="entry name" value="BCTRLSENSOR"/>
</dbReference>
<feature type="transmembrane region" description="Helical" evidence="7">
    <location>
        <begin position="215"/>
        <end position="237"/>
    </location>
</feature>
<protein>
    <recommendedName>
        <fullName evidence="2">histidine kinase</fullName>
        <ecNumber evidence="2">2.7.13.3</ecNumber>
    </recommendedName>
</protein>
<dbReference type="Pfam" id="PF02518">
    <property type="entry name" value="HATPase_c"/>
    <property type="match status" value="1"/>
</dbReference>
<gene>
    <name evidence="10" type="ORF">WSI_03845</name>
</gene>
<dbReference type="InterPro" id="IPR003661">
    <property type="entry name" value="HisK_dim/P_dom"/>
</dbReference>
<evidence type="ECO:0000256" key="1">
    <source>
        <dbReference type="ARBA" id="ARBA00000085"/>
    </source>
</evidence>
<keyword evidence="3" id="KW-0597">Phosphoprotein</keyword>
<keyword evidence="4" id="KW-0808">Transferase</keyword>
<dbReference type="RefSeq" id="WP_015452734.1">
    <property type="nucleotide sequence ID" value="NC_020549.1"/>
</dbReference>
<dbReference type="InterPro" id="IPR004358">
    <property type="entry name" value="Sig_transdc_His_kin-like_C"/>
</dbReference>
<dbReference type="SMART" id="SM00387">
    <property type="entry name" value="HATPase_c"/>
    <property type="match status" value="1"/>
</dbReference>
<dbReference type="SMART" id="SM00388">
    <property type="entry name" value="HisKA"/>
    <property type="match status" value="1"/>
</dbReference>
<dbReference type="EMBL" id="CP004005">
    <property type="protein sequence ID" value="AGH17139.1"/>
    <property type="molecule type" value="Genomic_DNA"/>
</dbReference>
<dbReference type="InterPro" id="IPR036097">
    <property type="entry name" value="HisK_dim/P_sf"/>
</dbReference>
<evidence type="ECO:0000256" key="3">
    <source>
        <dbReference type="ARBA" id="ARBA00022553"/>
    </source>
</evidence>
<dbReference type="SUPFAM" id="SSF55785">
    <property type="entry name" value="PYP-like sensor domain (PAS domain)"/>
    <property type="match status" value="2"/>
</dbReference>